<accession>A0A7J7NKF2</accession>
<feature type="non-terminal residue" evidence="1">
    <location>
        <position position="70"/>
    </location>
</feature>
<comment type="caution">
    <text evidence="1">The sequence shown here is derived from an EMBL/GenBank/DDBJ whole genome shotgun (WGS) entry which is preliminary data.</text>
</comment>
<dbReference type="EMBL" id="JACGCM010000723">
    <property type="protein sequence ID" value="KAF6167573.1"/>
    <property type="molecule type" value="Genomic_DNA"/>
</dbReference>
<evidence type="ECO:0000313" key="2">
    <source>
        <dbReference type="Proteomes" id="UP000541444"/>
    </source>
</evidence>
<organism evidence="1 2">
    <name type="scientific">Kingdonia uniflora</name>
    <dbReference type="NCBI Taxonomy" id="39325"/>
    <lineage>
        <taxon>Eukaryota</taxon>
        <taxon>Viridiplantae</taxon>
        <taxon>Streptophyta</taxon>
        <taxon>Embryophyta</taxon>
        <taxon>Tracheophyta</taxon>
        <taxon>Spermatophyta</taxon>
        <taxon>Magnoliopsida</taxon>
        <taxon>Ranunculales</taxon>
        <taxon>Circaeasteraceae</taxon>
        <taxon>Kingdonia</taxon>
    </lineage>
</organism>
<sequence>MKSLDSKHFNVDIFYELNYPILGCSWIFVDDLIRLIVFKYQNVSLHLKEQSPETQRYKYVKNSWPTKIFK</sequence>
<dbReference type="Proteomes" id="UP000541444">
    <property type="component" value="Unassembled WGS sequence"/>
</dbReference>
<gene>
    <name evidence="1" type="ORF">GIB67_031156</name>
</gene>
<proteinExistence type="predicted"/>
<evidence type="ECO:0000313" key="1">
    <source>
        <dbReference type="EMBL" id="KAF6167573.1"/>
    </source>
</evidence>
<keyword evidence="2" id="KW-1185">Reference proteome</keyword>
<name>A0A7J7NKF2_9MAGN</name>
<dbReference type="AlphaFoldDB" id="A0A7J7NKF2"/>
<reference evidence="1 2" key="1">
    <citation type="journal article" date="2020" name="IScience">
        <title>Genome Sequencing of the Endangered Kingdonia uniflora (Circaeasteraceae, Ranunculales) Reveals Potential Mechanisms of Evolutionary Specialization.</title>
        <authorList>
            <person name="Sun Y."/>
            <person name="Deng T."/>
            <person name="Zhang A."/>
            <person name="Moore M.J."/>
            <person name="Landis J.B."/>
            <person name="Lin N."/>
            <person name="Zhang H."/>
            <person name="Zhang X."/>
            <person name="Huang J."/>
            <person name="Zhang X."/>
            <person name="Sun H."/>
            <person name="Wang H."/>
        </authorList>
    </citation>
    <scope>NUCLEOTIDE SEQUENCE [LARGE SCALE GENOMIC DNA]</scope>
    <source>
        <strain evidence="1">TB1705</strain>
        <tissue evidence="1">Leaf</tissue>
    </source>
</reference>
<protein>
    <submittedName>
        <fullName evidence="1">Uncharacterized protein</fullName>
    </submittedName>
</protein>